<dbReference type="InterPro" id="IPR045242">
    <property type="entry name" value="Syntaxin"/>
</dbReference>
<feature type="compositionally biased region" description="Basic and acidic residues" evidence="10">
    <location>
        <begin position="399"/>
        <end position="409"/>
    </location>
</feature>
<feature type="transmembrane region" description="Helical" evidence="11">
    <location>
        <begin position="307"/>
        <end position="324"/>
    </location>
</feature>
<dbReference type="GO" id="GO:0005484">
    <property type="term" value="F:SNAP receptor activity"/>
    <property type="evidence" value="ECO:0007669"/>
    <property type="project" value="InterPro"/>
</dbReference>
<feature type="region of interest" description="Disordered" evidence="10">
    <location>
        <begin position="19"/>
        <end position="63"/>
    </location>
</feature>
<organism evidence="13 14">
    <name type="scientific">Orbilia blumenaviensis</name>
    <dbReference type="NCBI Taxonomy" id="1796055"/>
    <lineage>
        <taxon>Eukaryota</taxon>
        <taxon>Fungi</taxon>
        <taxon>Dikarya</taxon>
        <taxon>Ascomycota</taxon>
        <taxon>Pezizomycotina</taxon>
        <taxon>Orbiliomycetes</taxon>
        <taxon>Orbiliales</taxon>
        <taxon>Orbiliaceae</taxon>
        <taxon>Orbilia</taxon>
    </lineage>
</organism>
<dbReference type="InterPro" id="IPR010989">
    <property type="entry name" value="SNARE"/>
</dbReference>
<dbReference type="GO" id="GO:0031201">
    <property type="term" value="C:SNARE complex"/>
    <property type="evidence" value="ECO:0007669"/>
    <property type="project" value="TreeGrafter"/>
</dbReference>
<evidence type="ECO:0000256" key="5">
    <source>
        <dbReference type="ARBA" id="ARBA00022927"/>
    </source>
</evidence>
<name>A0AAV9VBC3_9PEZI</name>
<feature type="domain" description="T-SNARE coiled-coil homology" evidence="12">
    <location>
        <begin position="233"/>
        <end position="295"/>
    </location>
</feature>
<accession>A0AAV9VBC3</accession>
<evidence type="ECO:0000256" key="11">
    <source>
        <dbReference type="SAM" id="Phobius"/>
    </source>
</evidence>
<keyword evidence="4 11" id="KW-0812">Transmembrane</keyword>
<feature type="compositionally biased region" description="Basic residues" evidence="10">
    <location>
        <begin position="420"/>
        <end position="429"/>
    </location>
</feature>
<keyword evidence="3" id="KW-0813">Transport</keyword>
<evidence type="ECO:0000259" key="12">
    <source>
        <dbReference type="PROSITE" id="PS50192"/>
    </source>
</evidence>
<evidence type="ECO:0000256" key="3">
    <source>
        <dbReference type="ARBA" id="ARBA00022448"/>
    </source>
</evidence>
<dbReference type="PANTHER" id="PTHR19957:SF83">
    <property type="entry name" value="SYNTAXIN-16"/>
    <property type="match status" value="1"/>
</dbReference>
<dbReference type="SUPFAM" id="SSF47661">
    <property type="entry name" value="t-snare proteins"/>
    <property type="match status" value="1"/>
</dbReference>
<keyword evidence="5" id="KW-0653">Protein transport</keyword>
<comment type="caution">
    <text evidence="13">The sequence shown here is derived from an EMBL/GenBank/DDBJ whole genome shotgun (WGS) entry which is preliminary data.</text>
</comment>
<dbReference type="EMBL" id="JAVHNS010000004">
    <property type="protein sequence ID" value="KAK6358421.1"/>
    <property type="molecule type" value="Genomic_DNA"/>
</dbReference>
<feature type="compositionally biased region" description="Low complexity" evidence="10">
    <location>
        <begin position="48"/>
        <end position="61"/>
    </location>
</feature>
<keyword evidence="6 11" id="KW-1133">Transmembrane helix</keyword>
<evidence type="ECO:0000256" key="9">
    <source>
        <dbReference type="ARBA" id="ARBA00023136"/>
    </source>
</evidence>
<dbReference type="Proteomes" id="UP001373714">
    <property type="component" value="Unassembled WGS sequence"/>
</dbReference>
<dbReference type="GO" id="GO:0000139">
    <property type="term" value="C:Golgi membrane"/>
    <property type="evidence" value="ECO:0007669"/>
    <property type="project" value="UniProtKB-SubCell"/>
</dbReference>
<keyword evidence="9 11" id="KW-0472">Membrane</keyword>
<feature type="compositionally biased region" description="Gly residues" evidence="10">
    <location>
        <begin position="355"/>
        <end position="371"/>
    </location>
</feature>
<dbReference type="CDD" id="cd15845">
    <property type="entry name" value="SNARE_syntaxin16"/>
    <property type="match status" value="1"/>
</dbReference>
<keyword evidence="7" id="KW-0333">Golgi apparatus</keyword>
<evidence type="ECO:0000256" key="7">
    <source>
        <dbReference type="ARBA" id="ARBA00023034"/>
    </source>
</evidence>
<gene>
    <name evidence="13" type="ORF">TWF730_007755</name>
</gene>
<dbReference type="PROSITE" id="PS50192">
    <property type="entry name" value="T_SNARE"/>
    <property type="match status" value="1"/>
</dbReference>
<evidence type="ECO:0000256" key="8">
    <source>
        <dbReference type="ARBA" id="ARBA00023054"/>
    </source>
</evidence>
<dbReference type="InterPro" id="IPR006012">
    <property type="entry name" value="Syntaxin/epimorphin_CS"/>
</dbReference>
<dbReference type="AlphaFoldDB" id="A0AAV9VBC3"/>
<dbReference type="FunFam" id="1.20.58.70:FF:000021">
    <property type="entry name" value="SNARE complex subunit (Tlg2)"/>
    <property type="match status" value="1"/>
</dbReference>
<evidence type="ECO:0000313" key="13">
    <source>
        <dbReference type="EMBL" id="KAK6358421.1"/>
    </source>
</evidence>
<keyword evidence="8" id="KW-0175">Coiled coil</keyword>
<dbReference type="Gene3D" id="1.20.58.70">
    <property type="match status" value="1"/>
</dbReference>
<sequence>MWRDRTNLYISYRQSYSHRPTKRPRFSSSTGAEQDEDRRGLLADPDDLNNSNGLNGSSNNDTIIEMDRLPPRWADASDTVTDLLTDITRMSQRLDRLHAKHVLPGFDDHHRSAEEGEIEQLTTDITTRFHECQAAIKRIERLAVGGSRAEEVMAKNIQISLATKVQLSSAGFRKKQAAYLKRLRGLSGITPPIERSGSPNPNFPSTTLLLDEENDISYSRSALQQSLTLTSNDNAIIQREREITDIANGILELADIFKELQTMVIDQGTLLDRIDYNVEMMKTNVKEAQKELVVASGYQKKTTKRKAMLLLVICIVGVIILLTLKPRRGSGGGGGDVQHPVLPPSKDQNVPGLINPGGGNRINHPGGGGETGDPDASPIKGIPKMGGKPPYQPKWWGGKRPEGPVDLRMRPYQPYGMNKRGVRRRLSTS</sequence>
<evidence type="ECO:0000256" key="6">
    <source>
        <dbReference type="ARBA" id="ARBA00022989"/>
    </source>
</evidence>
<evidence type="ECO:0000256" key="2">
    <source>
        <dbReference type="ARBA" id="ARBA00009063"/>
    </source>
</evidence>
<dbReference type="GO" id="GO:0006886">
    <property type="term" value="P:intracellular protein transport"/>
    <property type="evidence" value="ECO:0007669"/>
    <property type="project" value="InterPro"/>
</dbReference>
<dbReference type="Pfam" id="PF05739">
    <property type="entry name" value="SNARE"/>
    <property type="match status" value="1"/>
</dbReference>
<evidence type="ECO:0000313" key="14">
    <source>
        <dbReference type="Proteomes" id="UP001373714"/>
    </source>
</evidence>
<dbReference type="GO" id="GO:0048278">
    <property type="term" value="P:vesicle docking"/>
    <property type="evidence" value="ECO:0007669"/>
    <property type="project" value="TreeGrafter"/>
</dbReference>
<protein>
    <recommendedName>
        <fullName evidence="12">t-SNARE coiled-coil homology domain-containing protein</fullName>
    </recommendedName>
</protein>
<comment type="similarity">
    <text evidence="2">Belongs to the syntaxin family.</text>
</comment>
<dbReference type="SMART" id="SM00397">
    <property type="entry name" value="t_SNARE"/>
    <property type="match status" value="1"/>
</dbReference>
<dbReference type="GO" id="GO:0000149">
    <property type="term" value="F:SNARE binding"/>
    <property type="evidence" value="ECO:0007669"/>
    <property type="project" value="TreeGrafter"/>
</dbReference>
<evidence type="ECO:0000256" key="4">
    <source>
        <dbReference type="ARBA" id="ARBA00022692"/>
    </source>
</evidence>
<dbReference type="PROSITE" id="PS00914">
    <property type="entry name" value="SYNTAXIN"/>
    <property type="match status" value="1"/>
</dbReference>
<evidence type="ECO:0000256" key="10">
    <source>
        <dbReference type="SAM" id="MobiDB-lite"/>
    </source>
</evidence>
<dbReference type="InterPro" id="IPR000727">
    <property type="entry name" value="T_SNARE_dom"/>
</dbReference>
<comment type="subcellular location">
    <subcellularLocation>
        <location evidence="1">Golgi apparatus membrane</location>
        <topology evidence="1">Single-pass type IV membrane protein</topology>
    </subcellularLocation>
</comment>
<proteinExistence type="inferred from homology"/>
<feature type="region of interest" description="Disordered" evidence="10">
    <location>
        <begin position="329"/>
        <end position="429"/>
    </location>
</feature>
<reference evidence="13 14" key="1">
    <citation type="submission" date="2019-10" db="EMBL/GenBank/DDBJ databases">
        <authorList>
            <person name="Palmer J.M."/>
        </authorList>
    </citation>
    <scope>NUCLEOTIDE SEQUENCE [LARGE SCALE GENOMIC DNA]</scope>
    <source>
        <strain evidence="13 14">TWF730</strain>
    </source>
</reference>
<dbReference type="GO" id="GO:0006906">
    <property type="term" value="P:vesicle fusion"/>
    <property type="evidence" value="ECO:0007669"/>
    <property type="project" value="TreeGrafter"/>
</dbReference>
<dbReference type="PANTHER" id="PTHR19957">
    <property type="entry name" value="SYNTAXIN"/>
    <property type="match status" value="1"/>
</dbReference>
<keyword evidence="14" id="KW-1185">Reference proteome</keyword>
<evidence type="ECO:0000256" key="1">
    <source>
        <dbReference type="ARBA" id="ARBA00004409"/>
    </source>
</evidence>